<keyword evidence="2" id="KW-1185">Reference proteome</keyword>
<organism evidence="1 2">
    <name type="scientific">Pangasius djambal</name>
    <dbReference type="NCBI Taxonomy" id="1691987"/>
    <lineage>
        <taxon>Eukaryota</taxon>
        <taxon>Metazoa</taxon>
        <taxon>Chordata</taxon>
        <taxon>Craniata</taxon>
        <taxon>Vertebrata</taxon>
        <taxon>Euteleostomi</taxon>
        <taxon>Actinopterygii</taxon>
        <taxon>Neopterygii</taxon>
        <taxon>Teleostei</taxon>
        <taxon>Ostariophysi</taxon>
        <taxon>Siluriformes</taxon>
        <taxon>Pangasiidae</taxon>
        <taxon>Pangasius</taxon>
    </lineage>
</organism>
<dbReference type="Proteomes" id="UP000830395">
    <property type="component" value="Chromosome 6"/>
</dbReference>
<reference evidence="1" key="1">
    <citation type="submission" date="2020-02" db="EMBL/GenBank/DDBJ databases">
        <title>Genome sequencing of the panga catfish, Pangasius djambal.</title>
        <authorList>
            <person name="Wen M."/>
            <person name="Zahm M."/>
            <person name="Roques C."/>
            <person name="Cabau C."/>
            <person name="Klopp C."/>
            <person name="Donnadieu C."/>
            <person name="Jouanno E."/>
            <person name="Avarre J.-C."/>
            <person name="Campet M."/>
            <person name="Ha T."/>
            <person name="Dugue R."/>
            <person name="Lampietro C."/>
            <person name="Louis A."/>
            <person name="Herpin A."/>
            <person name="Echchiki A."/>
            <person name="Berthelot C."/>
            <person name="Parey E."/>
            <person name="Roest-Crollius H."/>
            <person name="Braasch I."/>
            <person name="Postlethwait J.H."/>
            <person name="Bobe J."/>
            <person name="Montfort J."/>
            <person name="Bouchez O."/>
            <person name="Begum T."/>
            <person name="Schartl M."/>
            <person name="Gustiano R."/>
            <person name="Guiguen Y."/>
        </authorList>
    </citation>
    <scope>NUCLEOTIDE SEQUENCE</scope>
    <source>
        <strain evidence="1">Pdj_M5554</strain>
    </source>
</reference>
<protein>
    <submittedName>
        <fullName evidence="1">Uncharacterized protein</fullName>
    </submittedName>
</protein>
<evidence type="ECO:0000313" key="2">
    <source>
        <dbReference type="Proteomes" id="UP000830395"/>
    </source>
</evidence>
<dbReference type="EMBL" id="CM040980">
    <property type="protein sequence ID" value="MCJ8733566.1"/>
    <property type="molecule type" value="Genomic_DNA"/>
</dbReference>
<gene>
    <name evidence="1" type="ORF">PDJAM_G00224940</name>
</gene>
<evidence type="ECO:0000313" key="1">
    <source>
        <dbReference type="EMBL" id="MCJ8733566.1"/>
    </source>
</evidence>
<proteinExistence type="predicted"/>
<sequence length="938" mass="102384">MPGPKVSQQNIAQSITQPVPACLLPIVYPGAISSPVSDAHTPGCPHDVKENMIHQTRSPSSIAPWSSSDVHVPIVGTFAGGQGYWFKTVGRFIGVKPFSLHGETCDVPVSFLNRKCVELARSCAVTSRKSLESCPPATPFPAAYFQSMTEDLNASLATADELSREFNSLLQDISSTSTGSSTEERSSSNPEKTTSSTQTGTNTTSDSTASISRDAGGSVMNKGTMSFPQTTPPIRASEPSTRSSDSFFTSGRHHPTSPNHQYTPIQPRNTRSESVHSHGTLTPPNQSPRTKRRASPNSARSHERNLSGSFTVPELSPVFKYEQQSISGMLHVPANPVASHDSSASGRRSPRMDRIPSPGPFSQSLSSMLPRSFTPFKSTDESVVRQSSLAKWNETDLDVSYERKPHHTYDKNEWIRPSVPSSNWRESNLDSPTIPRKDPLPRHLTPADGSLPRNTRISVPPDRASPTQSSFNPQPIISRVSIPPTSSGLRPRRPIPLSVIMRLQNPYYAAATRYPRGTEGERDVSIPRQPLPLPRELLYHFQPIPQEQRPPVYYAEAPKSTYVEPVKINSVNKLSVLPESPAPSAEQSKEPKVEVNTDDPEADSAPRPLSPTRLQPVVAPEAAVVPDMDVLLQIRAEIPRALKRRGSIDHSQSLKIMPRLQPNQYKQIIKKMFRRKGTQTKSETGSESSSSDGEEITPSIPCPPPPITNTAMPAQEKGLQSILRKPKGSSVKGPRARLSPLVLLLDGALVGELDTVQRAVQEMSDPSQPNDEGITALHNAICGGHYAVVEFLVRIGANVSAPDSHGWTPLHCAASCNDRALCEFLVRNGAAVMAVTESDGATAAQKCDPYAVGYEECESFLRGVEEAMGVENSGVLYALWTYPAQTHDELSFKEGDMVTILQKTEGMDWWLASLCGREGFVPNNYFGLFPKVRPKSLC</sequence>
<comment type="caution">
    <text evidence="1">The sequence shown here is derived from an EMBL/GenBank/DDBJ whole genome shotgun (WGS) entry which is preliminary data.</text>
</comment>
<name>A0ACC5YCZ2_9TELE</name>
<accession>A0ACC5YCZ2</accession>